<dbReference type="InterPro" id="IPR001789">
    <property type="entry name" value="Sig_transdc_resp-reg_receiver"/>
</dbReference>
<evidence type="ECO:0000259" key="3">
    <source>
        <dbReference type="PROSITE" id="PS50110"/>
    </source>
</evidence>
<dbReference type="Gene3D" id="1.10.10.10">
    <property type="entry name" value="Winged helix-like DNA-binding domain superfamily/Winged helix DNA-binding domain"/>
    <property type="match status" value="1"/>
</dbReference>
<proteinExistence type="predicted"/>
<dbReference type="SUPFAM" id="SSF52172">
    <property type="entry name" value="CheY-like"/>
    <property type="match status" value="1"/>
</dbReference>
<organism evidence="4 5">
    <name type="scientific">Actinomadura fibrosa</name>
    <dbReference type="NCBI Taxonomy" id="111802"/>
    <lineage>
        <taxon>Bacteria</taxon>
        <taxon>Bacillati</taxon>
        <taxon>Actinomycetota</taxon>
        <taxon>Actinomycetes</taxon>
        <taxon>Streptosporangiales</taxon>
        <taxon>Thermomonosporaceae</taxon>
        <taxon>Actinomadura</taxon>
    </lineage>
</organism>
<gene>
    <name evidence="4" type="ORF">ACFQZM_16035</name>
</gene>
<dbReference type="InterPro" id="IPR000792">
    <property type="entry name" value="Tscrpt_reg_LuxR_C"/>
</dbReference>
<dbReference type="InterPro" id="IPR039420">
    <property type="entry name" value="WalR-like"/>
</dbReference>
<dbReference type="RefSeq" id="WP_131755648.1">
    <property type="nucleotide sequence ID" value="NZ_CAACUY010000007.1"/>
</dbReference>
<evidence type="ECO:0000256" key="1">
    <source>
        <dbReference type="ARBA" id="ARBA00023125"/>
    </source>
</evidence>
<keyword evidence="1" id="KW-0238">DNA-binding</keyword>
<dbReference type="PROSITE" id="PS50110">
    <property type="entry name" value="RESPONSE_REGULATORY"/>
    <property type="match status" value="1"/>
</dbReference>
<sequence length="203" mass="21705">MTVHVAVVDPVPLFRHGVVAALSSAGHLVEEPADALAWVRERPGGTVLLTLDSAEELDRLTAMCRVRPRPLIVALLTGANSSLGAQAVRAGARSVVARTATVTTLRRAVDATLDGEAVMPAGVADLLVTGRGGQPPRRPAPSAQQVAWLRQLAEGWTVARLAAEAGYSERAMYRMLKQLYRQLGAATRLEAMILAHEEGWFQT</sequence>
<reference evidence="5" key="1">
    <citation type="journal article" date="2019" name="Int. J. Syst. Evol. Microbiol.">
        <title>The Global Catalogue of Microorganisms (GCM) 10K type strain sequencing project: providing services to taxonomists for standard genome sequencing and annotation.</title>
        <authorList>
            <consortium name="The Broad Institute Genomics Platform"/>
            <consortium name="The Broad Institute Genome Sequencing Center for Infectious Disease"/>
            <person name="Wu L."/>
            <person name="Ma J."/>
        </authorList>
    </citation>
    <scope>NUCLEOTIDE SEQUENCE [LARGE SCALE GENOMIC DNA]</scope>
    <source>
        <strain evidence="5">JCM 9371</strain>
    </source>
</reference>
<dbReference type="InterPro" id="IPR011006">
    <property type="entry name" value="CheY-like_superfamily"/>
</dbReference>
<dbReference type="Gene3D" id="3.40.50.2300">
    <property type="match status" value="1"/>
</dbReference>
<evidence type="ECO:0000256" key="2">
    <source>
        <dbReference type="PROSITE-ProRule" id="PRU00169"/>
    </source>
</evidence>
<dbReference type="InterPro" id="IPR036388">
    <property type="entry name" value="WH-like_DNA-bd_sf"/>
</dbReference>
<name>A0ABW2XKA7_9ACTN</name>
<dbReference type="EMBL" id="JBHTGP010000007">
    <property type="protein sequence ID" value="MFD0686014.1"/>
    <property type="molecule type" value="Genomic_DNA"/>
</dbReference>
<dbReference type="Proteomes" id="UP001597063">
    <property type="component" value="Unassembled WGS sequence"/>
</dbReference>
<evidence type="ECO:0000313" key="5">
    <source>
        <dbReference type="Proteomes" id="UP001597063"/>
    </source>
</evidence>
<protein>
    <submittedName>
        <fullName evidence="4">Response regulator transcription factor</fullName>
    </submittedName>
</protein>
<accession>A0ABW2XKA7</accession>
<feature type="domain" description="Response regulatory" evidence="3">
    <location>
        <begin position="4"/>
        <end position="113"/>
    </location>
</feature>
<dbReference type="SMART" id="SM00421">
    <property type="entry name" value="HTH_LUXR"/>
    <property type="match status" value="1"/>
</dbReference>
<dbReference type="PANTHER" id="PTHR43214">
    <property type="entry name" value="TWO-COMPONENT RESPONSE REGULATOR"/>
    <property type="match status" value="1"/>
</dbReference>
<keyword evidence="5" id="KW-1185">Reference proteome</keyword>
<comment type="caution">
    <text evidence="2">Lacks conserved residue(s) required for the propagation of feature annotation.</text>
</comment>
<evidence type="ECO:0000313" key="4">
    <source>
        <dbReference type="EMBL" id="MFD0686014.1"/>
    </source>
</evidence>
<dbReference type="SUPFAM" id="SSF46894">
    <property type="entry name" value="C-terminal effector domain of the bipartite response regulators"/>
    <property type="match status" value="1"/>
</dbReference>
<dbReference type="InterPro" id="IPR016032">
    <property type="entry name" value="Sig_transdc_resp-reg_C-effctor"/>
</dbReference>
<comment type="caution">
    <text evidence="4">The sequence shown here is derived from an EMBL/GenBank/DDBJ whole genome shotgun (WGS) entry which is preliminary data.</text>
</comment>